<dbReference type="Gene3D" id="3.10.100.10">
    <property type="entry name" value="Mannose-Binding Protein A, subunit A"/>
    <property type="match status" value="1"/>
</dbReference>
<proteinExistence type="predicted"/>
<keyword evidence="4" id="KW-0812">Transmembrane</keyword>
<feature type="domain" description="C-type lectin" evidence="5">
    <location>
        <begin position="254"/>
        <end position="364"/>
    </location>
</feature>
<dbReference type="Proteomes" id="UP001108240">
    <property type="component" value="Unplaced"/>
</dbReference>
<evidence type="ECO:0000256" key="3">
    <source>
        <dbReference type="SAM" id="Coils"/>
    </source>
</evidence>
<dbReference type="Gene3D" id="1.20.5.1000">
    <property type="entry name" value="arf6 gtpase in complex with a specific effector, jip4"/>
    <property type="match status" value="1"/>
</dbReference>
<dbReference type="GeneTree" id="ENSGT01020000230338"/>
<keyword evidence="3" id="KW-0175">Coiled coil</keyword>
<dbReference type="Gene3D" id="1.20.5.340">
    <property type="match status" value="1"/>
</dbReference>
<keyword evidence="4" id="KW-1133">Transmembrane helix</keyword>
<evidence type="ECO:0000313" key="6">
    <source>
        <dbReference type="Ensembl" id="ENSCCRP00000169512.1"/>
    </source>
</evidence>
<feature type="coiled-coil region" evidence="3">
    <location>
        <begin position="111"/>
        <end position="250"/>
    </location>
</feature>
<dbReference type="SUPFAM" id="SSF56436">
    <property type="entry name" value="C-type lectin-like"/>
    <property type="match status" value="1"/>
</dbReference>
<evidence type="ECO:0000259" key="5">
    <source>
        <dbReference type="PROSITE" id="PS50041"/>
    </source>
</evidence>
<dbReference type="InterPro" id="IPR016187">
    <property type="entry name" value="CTDL_fold"/>
</dbReference>
<dbReference type="Pfam" id="PF00059">
    <property type="entry name" value="Lectin_C"/>
    <property type="match status" value="1"/>
</dbReference>
<evidence type="ECO:0000313" key="7">
    <source>
        <dbReference type="Proteomes" id="UP001108240"/>
    </source>
</evidence>
<accession>A0A9J8CHM9</accession>
<evidence type="ECO:0000256" key="2">
    <source>
        <dbReference type="ARBA" id="ARBA00023157"/>
    </source>
</evidence>
<dbReference type="InterPro" id="IPR018378">
    <property type="entry name" value="C-type_lectin_CS"/>
</dbReference>
<keyword evidence="7" id="KW-1185">Reference proteome</keyword>
<reference evidence="6" key="1">
    <citation type="submission" date="2025-08" db="UniProtKB">
        <authorList>
            <consortium name="Ensembl"/>
        </authorList>
    </citation>
    <scope>IDENTIFICATION</scope>
</reference>
<evidence type="ECO:0000256" key="1">
    <source>
        <dbReference type="ARBA" id="ARBA00022734"/>
    </source>
</evidence>
<dbReference type="CDD" id="cd03590">
    <property type="entry name" value="CLECT_DC-SIGN_like"/>
    <property type="match status" value="1"/>
</dbReference>
<dbReference type="PROSITE" id="PS50041">
    <property type="entry name" value="C_TYPE_LECTIN_2"/>
    <property type="match status" value="1"/>
</dbReference>
<dbReference type="SUPFAM" id="SSF90257">
    <property type="entry name" value="Myosin rod fragments"/>
    <property type="match status" value="1"/>
</dbReference>
<dbReference type="InterPro" id="IPR050111">
    <property type="entry name" value="C-type_lectin/snaclec_domain"/>
</dbReference>
<organism evidence="6 7">
    <name type="scientific">Cyprinus carpio carpio</name>
    <dbReference type="NCBI Taxonomy" id="630221"/>
    <lineage>
        <taxon>Eukaryota</taxon>
        <taxon>Metazoa</taxon>
        <taxon>Chordata</taxon>
        <taxon>Craniata</taxon>
        <taxon>Vertebrata</taxon>
        <taxon>Euteleostomi</taxon>
        <taxon>Actinopterygii</taxon>
        <taxon>Neopterygii</taxon>
        <taxon>Teleostei</taxon>
        <taxon>Ostariophysi</taxon>
        <taxon>Cypriniformes</taxon>
        <taxon>Cyprinidae</taxon>
        <taxon>Cyprininae</taxon>
        <taxon>Cyprinus</taxon>
    </lineage>
</organism>
<dbReference type="AlphaFoldDB" id="A0A9J8CHM9"/>
<keyword evidence="2" id="KW-1015">Disulfide bond</keyword>
<dbReference type="InterPro" id="IPR016186">
    <property type="entry name" value="C-type_lectin-like/link_sf"/>
</dbReference>
<dbReference type="PANTHER" id="PTHR22803">
    <property type="entry name" value="MANNOSE, PHOSPHOLIPASE, LECTIN RECEPTOR RELATED"/>
    <property type="match status" value="1"/>
</dbReference>
<protein>
    <recommendedName>
        <fullName evidence="5">C-type lectin domain-containing protein</fullName>
    </recommendedName>
</protein>
<feature type="transmembrane region" description="Helical" evidence="4">
    <location>
        <begin position="56"/>
        <end position="80"/>
    </location>
</feature>
<keyword evidence="4" id="KW-0472">Membrane</keyword>
<dbReference type="SMART" id="SM00034">
    <property type="entry name" value="CLECT"/>
    <property type="match status" value="1"/>
</dbReference>
<keyword evidence="1" id="KW-0430">Lectin</keyword>
<dbReference type="PROSITE" id="PS00615">
    <property type="entry name" value="C_TYPE_LECTIN_1"/>
    <property type="match status" value="1"/>
</dbReference>
<name>A0A9J8CHM9_CYPCA</name>
<dbReference type="GO" id="GO:0030246">
    <property type="term" value="F:carbohydrate binding"/>
    <property type="evidence" value="ECO:0007669"/>
    <property type="project" value="UniProtKB-KW"/>
</dbReference>
<dbReference type="InterPro" id="IPR001304">
    <property type="entry name" value="C-type_lectin-like"/>
</dbReference>
<evidence type="ECO:0000256" key="4">
    <source>
        <dbReference type="SAM" id="Phobius"/>
    </source>
</evidence>
<dbReference type="Ensembl" id="ENSCCRT00000192473.1">
    <property type="protein sequence ID" value="ENSCCRP00000169512.1"/>
    <property type="gene ID" value="ENSCCRG00000080433.1"/>
</dbReference>
<sequence length="365" mass="42353">MELVNVYESDNHETCSKYNKMGLNRDGDTYANKDRKLSYTEERARNQRGLSIGNKCVVLSTVCFSLMCIFLVAAIVVLHIKLTAEREVQATHMLQSSSRDQKEKDLLQNSFSSLSQKNLELETRVKDLTTEKDQLQSSFSSLSQKKLELETRVKDLTAEKSQLQSSFSSLNQKKLELETRVKDLTTEKTQLQSNFNSLNQKKLELETRVNDLTAEKSQLQRDFNSLNEKKLELERRVTSLSEELKKEASKRGWFFVSTELKSWSDSRQYCRDHGADLIIIKSEEKQRHISSFTKERVWIGLSDRENEANMKWVDNSPLKQGFWLKGEPNDEHGNEDCIELMPSNPVLNNWNDLPCSEMRKFICEK</sequence>
<dbReference type="InterPro" id="IPR033989">
    <property type="entry name" value="CD209-like_CTLD"/>
</dbReference>
<reference evidence="6" key="2">
    <citation type="submission" date="2025-09" db="UniProtKB">
        <authorList>
            <consortium name="Ensembl"/>
        </authorList>
    </citation>
    <scope>IDENTIFICATION</scope>
</reference>